<dbReference type="Proteomes" id="UP000326759">
    <property type="component" value="Unassembled WGS sequence"/>
</dbReference>
<reference evidence="2 3" key="1">
    <citation type="journal article" date="2019" name="PLoS Biol.">
        <title>Sex chromosomes control vertical transmission of feminizing Wolbachia symbionts in an isopod.</title>
        <authorList>
            <person name="Becking T."/>
            <person name="Chebbi M.A."/>
            <person name="Giraud I."/>
            <person name="Moumen B."/>
            <person name="Laverre T."/>
            <person name="Caubet Y."/>
            <person name="Peccoud J."/>
            <person name="Gilbert C."/>
            <person name="Cordaux R."/>
        </authorList>
    </citation>
    <scope>NUCLEOTIDE SEQUENCE [LARGE SCALE GENOMIC DNA]</scope>
    <source>
        <strain evidence="2">ANa2</strain>
        <tissue evidence="2">Whole body excluding digestive tract and cuticle</tissue>
    </source>
</reference>
<name>A0A5N5SJS2_9CRUS</name>
<feature type="transmembrane region" description="Helical" evidence="1">
    <location>
        <begin position="12"/>
        <end position="33"/>
    </location>
</feature>
<evidence type="ECO:0000256" key="1">
    <source>
        <dbReference type="SAM" id="Phobius"/>
    </source>
</evidence>
<keyword evidence="3" id="KW-1185">Reference proteome</keyword>
<sequence length="71" mass="8185">MLMAKIMRILRSRITLSVISAFGLIYIGSILIWNSDNEHLIENESGNFRRPQEFRWGSDENINDSRSAVTT</sequence>
<gene>
    <name evidence="2" type="ORF">Anas_11411</name>
</gene>
<evidence type="ECO:0000313" key="2">
    <source>
        <dbReference type="EMBL" id="KAB7494311.1"/>
    </source>
</evidence>
<organism evidence="2 3">
    <name type="scientific">Armadillidium nasatum</name>
    <dbReference type="NCBI Taxonomy" id="96803"/>
    <lineage>
        <taxon>Eukaryota</taxon>
        <taxon>Metazoa</taxon>
        <taxon>Ecdysozoa</taxon>
        <taxon>Arthropoda</taxon>
        <taxon>Crustacea</taxon>
        <taxon>Multicrustacea</taxon>
        <taxon>Malacostraca</taxon>
        <taxon>Eumalacostraca</taxon>
        <taxon>Peracarida</taxon>
        <taxon>Isopoda</taxon>
        <taxon>Oniscidea</taxon>
        <taxon>Crinocheta</taxon>
        <taxon>Armadillidiidae</taxon>
        <taxon>Armadillidium</taxon>
    </lineage>
</organism>
<comment type="caution">
    <text evidence="2">The sequence shown here is derived from an EMBL/GenBank/DDBJ whole genome shotgun (WGS) entry which is preliminary data.</text>
</comment>
<dbReference type="EMBL" id="SEYY01024203">
    <property type="protein sequence ID" value="KAB7494311.1"/>
    <property type="molecule type" value="Genomic_DNA"/>
</dbReference>
<keyword evidence="1" id="KW-0812">Transmembrane</keyword>
<keyword evidence="1" id="KW-1133">Transmembrane helix</keyword>
<proteinExistence type="predicted"/>
<accession>A0A5N5SJS2</accession>
<protein>
    <submittedName>
        <fullName evidence="2">Uncharacterized protein</fullName>
    </submittedName>
</protein>
<evidence type="ECO:0000313" key="3">
    <source>
        <dbReference type="Proteomes" id="UP000326759"/>
    </source>
</evidence>
<keyword evidence="1" id="KW-0472">Membrane</keyword>
<dbReference type="AlphaFoldDB" id="A0A5N5SJS2"/>